<evidence type="ECO:0000313" key="3">
    <source>
        <dbReference type="Proteomes" id="UP000569951"/>
    </source>
</evidence>
<keyword evidence="3" id="KW-1185">Reference proteome</keyword>
<dbReference type="EMBL" id="JACHHG010000002">
    <property type="protein sequence ID" value="MBB6097217.1"/>
    <property type="molecule type" value="Genomic_DNA"/>
</dbReference>
<dbReference type="AlphaFoldDB" id="A0A841HV17"/>
<sequence>MRATLPLALVLLSSALAAAPLSGKPAAYTQAAFKGAALKGAPCPGNDFENRPLEVACALFPGDLEAAKLTWKKKAHPALKNATLSYDWMLDKAGKGAWRLYILEKWPYMVQLTPQEGGTLVVVTYQRPALPAPKP</sequence>
<dbReference type="Proteomes" id="UP000569951">
    <property type="component" value="Unassembled WGS sequence"/>
</dbReference>
<evidence type="ECO:0000256" key="1">
    <source>
        <dbReference type="SAM" id="SignalP"/>
    </source>
</evidence>
<dbReference type="RefSeq" id="WP_183984425.1">
    <property type="nucleotide sequence ID" value="NZ_JACHHG010000002.1"/>
</dbReference>
<reference evidence="2 3" key="1">
    <citation type="submission" date="2020-08" db="EMBL/GenBank/DDBJ databases">
        <title>Genomic Encyclopedia of Type Strains, Phase IV (KMG-IV): sequencing the most valuable type-strain genomes for metagenomic binning, comparative biology and taxonomic classification.</title>
        <authorList>
            <person name="Goeker M."/>
        </authorList>
    </citation>
    <scope>NUCLEOTIDE SEQUENCE [LARGE SCALE GENOMIC DNA]</scope>
    <source>
        <strain evidence="2 3">DSM 21458</strain>
    </source>
</reference>
<feature type="signal peptide" evidence="1">
    <location>
        <begin position="1"/>
        <end position="18"/>
    </location>
</feature>
<name>A0A841HV17_9DEIO</name>
<feature type="chain" id="PRO_5033016678" evidence="1">
    <location>
        <begin position="19"/>
        <end position="135"/>
    </location>
</feature>
<evidence type="ECO:0000313" key="2">
    <source>
        <dbReference type="EMBL" id="MBB6097217.1"/>
    </source>
</evidence>
<protein>
    <submittedName>
        <fullName evidence="2">Uncharacterized protein</fullName>
    </submittedName>
</protein>
<organism evidence="2 3">
    <name type="scientific">Deinobacterium chartae</name>
    <dbReference type="NCBI Taxonomy" id="521158"/>
    <lineage>
        <taxon>Bacteria</taxon>
        <taxon>Thermotogati</taxon>
        <taxon>Deinococcota</taxon>
        <taxon>Deinococci</taxon>
        <taxon>Deinococcales</taxon>
        <taxon>Deinococcaceae</taxon>
        <taxon>Deinobacterium</taxon>
    </lineage>
</organism>
<accession>A0A841HV17</accession>
<gene>
    <name evidence="2" type="ORF">HNR42_000631</name>
</gene>
<proteinExistence type="predicted"/>
<comment type="caution">
    <text evidence="2">The sequence shown here is derived from an EMBL/GenBank/DDBJ whole genome shotgun (WGS) entry which is preliminary data.</text>
</comment>
<keyword evidence="1" id="KW-0732">Signal</keyword>